<evidence type="ECO:0000313" key="8">
    <source>
        <dbReference type="Proteomes" id="UP001150569"/>
    </source>
</evidence>
<comment type="caution">
    <text evidence="7">The sequence shown here is derived from an EMBL/GenBank/DDBJ whole genome shotgun (WGS) entry which is preliminary data.</text>
</comment>
<dbReference type="InterPro" id="IPR003959">
    <property type="entry name" value="ATPase_AAA_core"/>
</dbReference>
<dbReference type="Gene3D" id="3.40.50.300">
    <property type="entry name" value="P-loop containing nucleotide triphosphate hydrolases"/>
    <property type="match status" value="3"/>
</dbReference>
<evidence type="ECO:0000256" key="1">
    <source>
        <dbReference type="ARBA" id="ARBA00022741"/>
    </source>
</evidence>
<dbReference type="EMBL" id="JANBPT010000030">
    <property type="protein sequence ID" value="KAJ1929612.1"/>
    <property type="molecule type" value="Genomic_DNA"/>
</dbReference>
<dbReference type="Pfam" id="PF00004">
    <property type="entry name" value="AAA"/>
    <property type="match status" value="1"/>
</dbReference>
<keyword evidence="8" id="KW-1185">Reference proteome</keyword>
<dbReference type="GO" id="GO:0016887">
    <property type="term" value="F:ATP hydrolysis activity"/>
    <property type="evidence" value="ECO:0007669"/>
    <property type="project" value="InterPro"/>
</dbReference>
<dbReference type="Gene3D" id="1.10.8.60">
    <property type="match status" value="2"/>
</dbReference>
<evidence type="ECO:0000313" key="7">
    <source>
        <dbReference type="EMBL" id="KAJ1929612.1"/>
    </source>
</evidence>
<proteinExistence type="predicted"/>
<protein>
    <recommendedName>
        <fullName evidence="4">microtubule-severing ATPase</fullName>
        <ecNumber evidence="4">5.6.1.1</ecNumber>
    </recommendedName>
</protein>
<dbReference type="InterPro" id="IPR027417">
    <property type="entry name" value="P-loop_NTPase"/>
</dbReference>
<organism evidence="7 8">
    <name type="scientific">Tieghemiomyces parasiticus</name>
    <dbReference type="NCBI Taxonomy" id="78921"/>
    <lineage>
        <taxon>Eukaryota</taxon>
        <taxon>Fungi</taxon>
        <taxon>Fungi incertae sedis</taxon>
        <taxon>Zoopagomycota</taxon>
        <taxon>Kickxellomycotina</taxon>
        <taxon>Dimargaritomycetes</taxon>
        <taxon>Dimargaritales</taxon>
        <taxon>Dimargaritaceae</taxon>
        <taxon>Tieghemiomyces</taxon>
    </lineage>
</organism>
<dbReference type="AlphaFoldDB" id="A0A9W8DWZ9"/>
<reference evidence="7" key="1">
    <citation type="submission" date="2022-07" db="EMBL/GenBank/DDBJ databases">
        <title>Phylogenomic reconstructions and comparative analyses of Kickxellomycotina fungi.</title>
        <authorList>
            <person name="Reynolds N.K."/>
            <person name="Stajich J.E."/>
            <person name="Barry K."/>
            <person name="Grigoriev I.V."/>
            <person name="Crous P."/>
            <person name="Smith M.E."/>
        </authorList>
    </citation>
    <scope>NUCLEOTIDE SEQUENCE</scope>
    <source>
        <strain evidence="7">RSA 861</strain>
    </source>
</reference>
<dbReference type="GO" id="GO:0015630">
    <property type="term" value="C:microtubule cytoskeleton"/>
    <property type="evidence" value="ECO:0007669"/>
    <property type="project" value="TreeGrafter"/>
</dbReference>
<sequence length="505" mass="55509">MQPTPRKLYPMTPAIQPARQPSPARKPCIPARGDEESEILLRFTHHHDLAYKTVERAVALEQQKAYASALKYYTAGLHELNAALRSPLPADDSAKFRVIGTTHFAPPHLANPRPGPEEILAGLRAHGVDETMAQFVLDNTFQPSPAVAWDTVAGLDPIKRNLQESVVFPLLRPDLFTGLRAPPRGILLFGPSGTGKTLLVRAAAREARCAFFSVSPCTLLSLHPDRRTTFLRTLCVVAQTMAPSLVFWDDLDHNLFTGSGSSEQMQQYELRGELIASFERLMAAHSSESTTASPLDHSQAALPPSRLPSTTNSSASLTSLPASTLTTNSPDIRVTSSLVVVMAATNQPERLDDRLRARFARRIYVPLPNLVTRYTLITHLLSGASSYTTTTPHHAYAGDSPPNSLKSATDHRHHQLSQRQIDHLVELADGYACSDILAVGKDAALVPIREITDPQQLLTLAADAIRSVKYEDWLTALGRRKPSVDPARHAFFKQWARLYASEVDN</sequence>
<dbReference type="OrthoDB" id="5599048at2759"/>
<evidence type="ECO:0000256" key="3">
    <source>
        <dbReference type="ARBA" id="ARBA00036378"/>
    </source>
</evidence>
<keyword evidence="2" id="KW-0067">ATP-binding</keyword>
<dbReference type="PANTHER" id="PTHR23074:SF86">
    <property type="entry name" value="SPASTIN"/>
    <property type="match status" value="1"/>
</dbReference>
<dbReference type="EC" id="5.6.1.1" evidence="4"/>
<dbReference type="Gene3D" id="1.20.58.80">
    <property type="entry name" value="Phosphotransferase system, lactose/cellobiose-type IIA subunit"/>
    <property type="match status" value="1"/>
</dbReference>
<feature type="region of interest" description="Disordered" evidence="5">
    <location>
        <begin position="289"/>
        <end position="328"/>
    </location>
</feature>
<feature type="region of interest" description="Disordered" evidence="5">
    <location>
        <begin position="1"/>
        <end position="27"/>
    </location>
</feature>
<dbReference type="InterPro" id="IPR050304">
    <property type="entry name" value="MT-severing_AAA_ATPase"/>
</dbReference>
<dbReference type="SUPFAM" id="SSF52540">
    <property type="entry name" value="P-loop containing nucleoside triphosphate hydrolases"/>
    <property type="match status" value="1"/>
</dbReference>
<evidence type="ECO:0000259" key="6">
    <source>
        <dbReference type="SMART" id="SM00382"/>
    </source>
</evidence>
<dbReference type="GO" id="GO:0008568">
    <property type="term" value="F:microtubule severing ATPase activity"/>
    <property type="evidence" value="ECO:0007669"/>
    <property type="project" value="UniProtKB-EC"/>
</dbReference>
<comment type="catalytic activity">
    <reaction evidence="3">
        <text>n ATP + n H2O + a microtubule = n ADP + n phosphate + (n+1) alpha/beta tubulin heterodimers.</text>
        <dbReference type="EC" id="5.6.1.1"/>
    </reaction>
</comment>
<feature type="compositionally biased region" description="Low complexity" evidence="5">
    <location>
        <begin position="307"/>
        <end position="328"/>
    </location>
</feature>
<dbReference type="InterPro" id="IPR003593">
    <property type="entry name" value="AAA+_ATPase"/>
</dbReference>
<evidence type="ECO:0000256" key="4">
    <source>
        <dbReference type="ARBA" id="ARBA00038871"/>
    </source>
</evidence>
<dbReference type="Proteomes" id="UP001150569">
    <property type="component" value="Unassembled WGS sequence"/>
</dbReference>
<feature type="region of interest" description="Disordered" evidence="5">
    <location>
        <begin position="392"/>
        <end position="413"/>
    </location>
</feature>
<name>A0A9W8DWZ9_9FUNG</name>
<feature type="domain" description="AAA+ ATPase" evidence="6">
    <location>
        <begin position="182"/>
        <end position="369"/>
    </location>
</feature>
<dbReference type="SMART" id="SM00382">
    <property type="entry name" value="AAA"/>
    <property type="match status" value="1"/>
</dbReference>
<gene>
    <name evidence="7" type="ORF">IWQ60_001042</name>
</gene>
<evidence type="ECO:0000256" key="5">
    <source>
        <dbReference type="SAM" id="MobiDB-lite"/>
    </source>
</evidence>
<accession>A0A9W8DWZ9</accession>
<evidence type="ECO:0000256" key="2">
    <source>
        <dbReference type="ARBA" id="ARBA00022840"/>
    </source>
</evidence>
<dbReference type="GO" id="GO:0005524">
    <property type="term" value="F:ATP binding"/>
    <property type="evidence" value="ECO:0007669"/>
    <property type="project" value="UniProtKB-KW"/>
</dbReference>
<keyword evidence="1" id="KW-0547">Nucleotide-binding</keyword>
<dbReference type="PANTHER" id="PTHR23074">
    <property type="entry name" value="AAA DOMAIN-CONTAINING"/>
    <property type="match status" value="1"/>
</dbReference>